<proteinExistence type="predicted"/>
<dbReference type="EMBL" id="JACTVA010000056">
    <property type="protein sequence ID" value="MBC9209445.1"/>
    <property type="molecule type" value="Genomic_DNA"/>
</dbReference>
<comment type="caution">
    <text evidence="2">The sequence shown here is derived from an EMBL/GenBank/DDBJ whole genome shotgun (WGS) entry which is preliminary data.</text>
</comment>
<gene>
    <name evidence="2" type="ORF">IBL26_21545</name>
</gene>
<sequence>AVAEAAARLDRAALAAGGAVTRALARAALADWPGFNPAAEGPDLPTTADDWAGLQAPVEAGGGGQAGFAAFQGGQARW</sequence>
<dbReference type="Proteomes" id="UP000626026">
    <property type="component" value="Unassembled WGS sequence"/>
</dbReference>
<name>A0ABR7RS41_9PROT</name>
<organism evidence="2 3">
    <name type="scientific">Teichococcus aerophilus</name>
    <dbReference type="NCBI Taxonomy" id="1224513"/>
    <lineage>
        <taxon>Bacteria</taxon>
        <taxon>Pseudomonadati</taxon>
        <taxon>Pseudomonadota</taxon>
        <taxon>Alphaproteobacteria</taxon>
        <taxon>Acetobacterales</taxon>
        <taxon>Roseomonadaceae</taxon>
        <taxon>Roseomonas</taxon>
    </lineage>
</organism>
<dbReference type="RefSeq" id="WP_408901963.1">
    <property type="nucleotide sequence ID" value="NZ_JACTVA010000056.1"/>
</dbReference>
<keyword evidence="3" id="KW-1185">Reference proteome</keyword>
<evidence type="ECO:0000313" key="3">
    <source>
        <dbReference type="Proteomes" id="UP000626026"/>
    </source>
</evidence>
<protein>
    <submittedName>
        <fullName evidence="2">Uncharacterized protein</fullName>
    </submittedName>
</protein>
<accession>A0ABR7RS41</accession>
<feature type="region of interest" description="Disordered" evidence="1">
    <location>
        <begin position="33"/>
        <end position="60"/>
    </location>
</feature>
<reference evidence="2 3" key="1">
    <citation type="journal article" date="2013" name="Int. J. Syst. Evol. Microbiol.">
        <title>Roseomonas aerophila sp. nov., isolated from air.</title>
        <authorList>
            <person name="Kim S.J."/>
            <person name="Weon H.Y."/>
            <person name="Ahn J.H."/>
            <person name="Hong S.B."/>
            <person name="Seok S.J."/>
            <person name="Whang K.S."/>
            <person name="Kwon S.W."/>
        </authorList>
    </citation>
    <scope>NUCLEOTIDE SEQUENCE [LARGE SCALE GENOMIC DNA]</scope>
    <source>
        <strain evidence="2 3">NBRC 108923</strain>
    </source>
</reference>
<feature type="non-terminal residue" evidence="2">
    <location>
        <position position="1"/>
    </location>
</feature>
<evidence type="ECO:0000313" key="2">
    <source>
        <dbReference type="EMBL" id="MBC9209445.1"/>
    </source>
</evidence>
<evidence type="ECO:0000256" key="1">
    <source>
        <dbReference type="SAM" id="MobiDB-lite"/>
    </source>
</evidence>